<gene>
    <name evidence="3" type="ORF">ACFPFM_39500</name>
</gene>
<dbReference type="Proteomes" id="UP001595833">
    <property type="component" value="Unassembled WGS sequence"/>
</dbReference>
<feature type="region of interest" description="Disordered" evidence="1">
    <location>
        <begin position="1"/>
        <end position="43"/>
    </location>
</feature>
<dbReference type="RefSeq" id="WP_344038251.1">
    <property type="nucleotide sequence ID" value="NZ_BAAAKE010000010.1"/>
</dbReference>
<sequence>MNDTRRPLGRLRRRGITTSRSTEDQAIGIPSAEPSTYADTPTVPERSILDHTDVVLYTPEQAAAMLQVRPSWLRRRAAARAVPCRFLGKHLRFARDDIDQIAEAAKRTPQTPTRAFTHTGRLSRRA</sequence>
<comment type="caution">
    <text evidence="3">The sequence shown here is derived from an EMBL/GenBank/DDBJ whole genome shotgun (WGS) entry which is preliminary data.</text>
</comment>
<dbReference type="Pfam" id="PF12728">
    <property type="entry name" value="HTH_17"/>
    <property type="match status" value="1"/>
</dbReference>
<dbReference type="InterPro" id="IPR041657">
    <property type="entry name" value="HTH_17"/>
</dbReference>
<evidence type="ECO:0000259" key="2">
    <source>
        <dbReference type="Pfam" id="PF12728"/>
    </source>
</evidence>
<accession>A0ABV9YAU5</accession>
<organism evidence="3 4">
    <name type="scientific">Saccharothrix xinjiangensis</name>
    <dbReference type="NCBI Taxonomy" id="204798"/>
    <lineage>
        <taxon>Bacteria</taxon>
        <taxon>Bacillati</taxon>
        <taxon>Actinomycetota</taxon>
        <taxon>Actinomycetes</taxon>
        <taxon>Pseudonocardiales</taxon>
        <taxon>Pseudonocardiaceae</taxon>
        <taxon>Saccharothrix</taxon>
    </lineage>
</organism>
<name>A0ABV9YAU5_9PSEU</name>
<proteinExistence type="predicted"/>
<feature type="region of interest" description="Disordered" evidence="1">
    <location>
        <begin position="105"/>
        <end position="126"/>
    </location>
</feature>
<keyword evidence="4" id="KW-1185">Reference proteome</keyword>
<evidence type="ECO:0000313" key="4">
    <source>
        <dbReference type="Proteomes" id="UP001595833"/>
    </source>
</evidence>
<protein>
    <submittedName>
        <fullName evidence="3">Helix-turn-helix domain-containing protein</fullName>
    </submittedName>
</protein>
<reference evidence="4" key="1">
    <citation type="journal article" date="2019" name="Int. J. Syst. Evol. Microbiol.">
        <title>The Global Catalogue of Microorganisms (GCM) 10K type strain sequencing project: providing services to taxonomists for standard genome sequencing and annotation.</title>
        <authorList>
            <consortium name="The Broad Institute Genomics Platform"/>
            <consortium name="The Broad Institute Genome Sequencing Center for Infectious Disease"/>
            <person name="Wu L."/>
            <person name="Ma J."/>
        </authorList>
    </citation>
    <scope>NUCLEOTIDE SEQUENCE [LARGE SCALE GENOMIC DNA]</scope>
    <source>
        <strain evidence="4">KCTC 12848</strain>
    </source>
</reference>
<dbReference type="EMBL" id="JBHSJB010000049">
    <property type="protein sequence ID" value="MFC5059835.1"/>
    <property type="molecule type" value="Genomic_DNA"/>
</dbReference>
<evidence type="ECO:0000256" key="1">
    <source>
        <dbReference type="SAM" id="MobiDB-lite"/>
    </source>
</evidence>
<feature type="domain" description="Helix-turn-helix" evidence="2">
    <location>
        <begin position="56"/>
        <end position="104"/>
    </location>
</feature>
<evidence type="ECO:0000313" key="3">
    <source>
        <dbReference type="EMBL" id="MFC5059835.1"/>
    </source>
</evidence>